<proteinExistence type="predicted"/>
<keyword evidence="2" id="KW-0436">Ligase</keyword>
<evidence type="ECO:0000259" key="1">
    <source>
        <dbReference type="Pfam" id="PF00149"/>
    </source>
</evidence>
<dbReference type="Proteomes" id="UP000249739">
    <property type="component" value="Unassembled WGS sequence"/>
</dbReference>
<reference evidence="2 3" key="1">
    <citation type="submission" date="2017-08" db="EMBL/GenBank/DDBJ databases">
        <title>Infants hospitalized years apart are colonized by the same room-sourced microbial strains.</title>
        <authorList>
            <person name="Brooks B."/>
            <person name="Olm M.R."/>
            <person name="Firek B.A."/>
            <person name="Baker R."/>
            <person name="Thomas B.C."/>
            <person name="Morowitz M.J."/>
            <person name="Banfield J.F."/>
        </authorList>
    </citation>
    <scope>NUCLEOTIDE SEQUENCE [LARGE SCALE GENOMIC DNA]</scope>
    <source>
        <strain evidence="2">S2_006_000_R2_64</strain>
    </source>
</reference>
<dbReference type="NCBIfam" id="TIGR04123">
    <property type="entry name" value="P_estr_lig_assc"/>
    <property type="match status" value="1"/>
</dbReference>
<dbReference type="InterPro" id="IPR026336">
    <property type="entry name" value="PdeM-like"/>
</dbReference>
<keyword evidence="2" id="KW-0255">Endonuclease</keyword>
<dbReference type="InterPro" id="IPR029052">
    <property type="entry name" value="Metallo-depent_PP-like"/>
</dbReference>
<sequence length="213" mass="24428">MKIDFAGQEFLLHSSGALFWPATGTLIIADAHLEKGSSFAKRGYHLPPYDSHIALKSLMNVCEKLSVQRLMILGDFFHDNAAHLRLSPESLLLFNALRKFPIIWVKGNHDVGYKPEGIEVYDDYLEDGIWFRHEASNEKHCEISGHFHPKSEFSYKGKLFRERCFIEDGCKLMLPAFGAYTGGLSVNHEAIRNHFRKTLRQYVIINDHVIRVP</sequence>
<feature type="domain" description="Calcineurin-like phosphoesterase" evidence="1">
    <location>
        <begin position="26"/>
        <end position="134"/>
    </location>
</feature>
<accession>A0A2W5FPI6</accession>
<gene>
    <name evidence="2" type="primary">pdeM</name>
    <name evidence="2" type="ORF">DI586_02345</name>
</gene>
<keyword evidence="2" id="KW-0378">Hydrolase</keyword>
<dbReference type="Gene3D" id="3.60.21.10">
    <property type="match status" value="1"/>
</dbReference>
<organism evidence="2 3">
    <name type="scientific">Micavibrio aeruginosavorus</name>
    <dbReference type="NCBI Taxonomy" id="349221"/>
    <lineage>
        <taxon>Bacteria</taxon>
        <taxon>Pseudomonadati</taxon>
        <taxon>Bdellovibrionota</taxon>
        <taxon>Bdellovibrionia</taxon>
        <taxon>Bdellovibrionales</taxon>
        <taxon>Pseudobdellovibrionaceae</taxon>
        <taxon>Micavibrio</taxon>
    </lineage>
</organism>
<dbReference type="PIRSF" id="PIRSF000887">
    <property type="entry name" value="Pesterase_MJ0037"/>
    <property type="match status" value="1"/>
</dbReference>
<evidence type="ECO:0000313" key="2">
    <source>
        <dbReference type="EMBL" id="PZP56873.1"/>
    </source>
</evidence>
<dbReference type="EMBL" id="QFOT01000013">
    <property type="protein sequence ID" value="PZP56873.1"/>
    <property type="molecule type" value="Genomic_DNA"/>
</dbReference>
<dbReference type="GO" id="GO:0004519">
    <property type="term" value="F:endonuclease activity"/>
    <property type="evidence" value="ECO:0007669"/>
    <property type="project" value="UniProtKB-KW"/>
</dbReference>
<dbReference type="AlphaFoldDB" id="A0A2W5FPI6"/>
<dbReference type="GO" id="GO:0016874">
    <property type="term" value="F:ligase activity"/>
    <property type="evidence" value="ECO:0007669"/>
    <property type="project" value="UniProtKB-KW"/>
</dbReference>
<dbReference type="Pfam" id="PF00149">
    <property type="entry name" value="Metallophos"/>
    <property type="match status" value="1"/>
</dbReference>
<dbReference type="PANTHER" id="PTHR39323">
    <property type="entry name" value="BLR1149 PROTEIN"/>
    <property type="match status" value="1"/>
</dbReference>
<keyword evidence="2" id="KW-0540">Nuclease</keyword>
<dbReference type="InterPro" id="IPR024173">
    <property type="entry name" value="Pesterase_MJ0037-like"/>
</dbReference>
<dbReference type="GO" id="GO:0016787">
    <property type="term" value="F:hydrolase activity"/>
    <property type="evidence" value="ECO:0007669"/>
    <property type="project" value="InterPro"/>
</dbReference>
<dbReference type="SUPFAM" id="SSF56300">
    <property type="entry name" value="Metallo-dependent phosphatases"/>
    <property type="match status" value="1"/>
</dbReference>
<name>A0A2W5FPI6_9BACT</name>
<comment type="caution">
    <text evidence="2">The sequence shown here is derived from an EMBL/GenBank/DDBJ whole genome shotgun (WGS) entry which is preliminary data.</text>
</comment>
<dbReference type="PANTHER" id="PTHR39323:SF1">
    <property type="entry name" value="BLR1149 PROTEIN"/>
    <property type="match status" value="1"/>
</dbReference>
<protein>
    <submittedName>
        <fullName evidence="2">Ligase-associated DNA damage response endonuclease PdeM</fullName>
    </submittedName>
</protein>
<evidence type="ECO:0000313" key="3">
    <source>
        <dbReference type="Proteomes" id="UP000249739"/>
    </source>
</evidence>
<dbReference type="InterPro" id="IPR004843">
    <property type="entry name" value="Calcineurin-like_PHP"/>
</dbReference>